<dbReference type="EMBL" id="BLLK01000051">
    <property type="protein sequence ID" value="GFH56108.1"/>
    <property type="molecule type" value="Genomic_DNA"/>
</dbReference>
<feature type="region of interest" description="Disordered" evidence="1">
    <location>
        <begin position="34"/>
        <end position="56"/>
    </location>
</feature>
<name>A0AAD3D1K7_9STRA</name>
<comment type="caution">
    <text evidence="2">The sequence shown here is derived from an EMBL/GenBank/DDBJ whole genome shotgun (WGS) entry which is preliminary data.</text>
</comment>
<proteinExistence type="predicted"/>
<feature type="region of interest" description="Disordered" evidence="1">
    <location>
        <begin position="284"/>
        <end position="353"/>
    </location>
</feature>
<dbReference type="AlphaFoldDB" id="A0AAD3D1K7"/>
<evidence type="ECO:0000256" key="1">
    <source>
        <dbReference type="SAM" id="MobiDB-lite"/>
    </source>
</evidence>
<feature type="compositionally biased region" description="Basic and acidic residues" evidence="1">
    <location>
        <begin position="298"/>
        <end position="307"/>
    </location>
</feature>
<reference evidence="2 3" key="1">
    <citation type="journal article" date="2021" name="Sci. Rep.">
        <title>The genome of the diatom Chaetoceros tenuissimus carries an ancient integrated fragment of an extant virus.</title>
        <authorList>
            <person name="Hongo Y."/>
            <person name="Kimura K."/>
            <person name="Takaki Y."/>
            <person name="Yoshida Y."/>
            <person name="Baba S."/>
            <person name="Kobayashi G."/>
            <person name="Nagasaki K."/>
            <person name="Hano T."/>
            <person name="Tomaru Y."/>
        </authorList>
    </citation>
    <scope>NUCLEOTIDE SEQUENCE [LARGE SCALE GENOMIC DNA]</scope>
    <source>
        <strain evidence="2 3">NIES-3715</strain>
    </source>
</reference>
<protein>
    <submittedName>
        <fullName evidence="2">Uncharacterized protein</fullName>
    </submittedName>
</protein>
<feature type="compositionally biased region" description="Acidic residues" evidence="1">
    <location>
        <begin position="44"/>
        <end position="56"/>
    </location>
</feature>
<evidence type="ECO:0000313" key="3">
    <source>
        <dbReference type="Proteomes" id="UP001054902"/>
    </source>
</evidence>
<accession>A0AAD3D1K7</accession>
<feature type="region of interest" description="Disordered" evidence="1">
    <location>
        <begin position="378"/>
        <end position="427"/>
    </location>
</feature>
<feature type="compositionally biased region" description="Polar residues" evidence="1">
    <location>
        <begin position="34"/>
        <end position="43"/>
    </location>
</feature>
<sequence length="477" mass="55058">MLVAPSGPSTAVTPIIRNRWPQSSIPMESINISDDAESVTSSVDMDEQESSQEEEHDLALDLPIYVGIFEVLKFQHKNAPPPEPKKEIIIDEHKLTEASITASWRDDETPQAQARTIKEIIVDQDKLTEASIDVSWKDDSPIPQVPKQKKEMIFDDGPIYKNKIIESSIDVSWGIEKTLPKDDSLLHDFDHVFVDEDKQKATKVENEITQTKNSHDSHLIENILKDMELEKKHDDSNKDLLDDAMVTDDSSQNMEHIADEINTEKQNSGILQTFNFLFSGNKEKKNEQLNPEPQSGKDVLKKVEPKKAQNLNQRKTKKSKSKSPAMKWRSKLAEKTTPRRKNSKRNLMKSTKVEEQLIAKKRSRTQNYGGPAYIKLYEMSKHQQSDGKKRRDEIDRKSQESKSMTFTHITRAHTAENRMRENRERRDRMQATLQARFDCSKTAHSLTSVESTELYNRLVKQKKRTEERLKALRRQTL</sequence>
<gene>
    <name evidence="2" type="ORF">CTEN210_12584</name>
</gene>
<feature type="compositionally biased region" description="Basic and acidic residues" evidence="1">
    <location>
        <begin position="378"/>
        <end position="400"/>
    </location>
</feature>
<feature type="compositionally biased region" description="Basic residues" evidence="1">
    <location>
        <begin position="338"/>
        <end position="347"/>
    </location>
</feature>
<evidence type="ECO:0000313" key="2">
    <source>
        <dbReference type="EMBL" id="GFH56108.1"/>
    </source>
</evidence>
<dbReference type="Proteomes" id="UP001054902">
    <property type="component" value="Unassembled WGS sequence"/>
</dbReference>
<organism evidence="2 3">
    <name type="scientific">Chaetoceros tenuissimus</name>
    <dbReference type="NCBI Taxonomy" id="426638"/>
    <lineage>
        <taxon>Eukaryota</taxon>
        <taxon>Sar</taxon>
        <taxon>Stramenopiles</taxon>
        <taxon>Ochrophyta</taxon>
        <taxon>Bacillariophyta</taxon>
        <taxon>Coscinodiscophyceae</taxon>
        <taxon>Chaetocerotophycidae</taxon>
        <taxon>Chaetocerotales</taxon>
        <taxon>Chaetocerotaceae</taxon>
        <taxon>Chaetoceros</taxon>
    </lineage>
</organism>
<keyword evidence="3" id="KW-1185">Reference proteome</keyword>
<feature type="compositionally biased region" description="Basic and acidic residues" evidence="1">
    <location>
        <begin position="413"/>
        <end position="427"/>
    </location>
</feature>